<dbReference type="InterPro" id="IPR036663">
    <property type="entry name" value="Fumarylacetoacetase_C_sf"/>
</dbReference>
<evidence type="ECO:0000313" key="3">
    <source>
        <dbReference type="Proteomes" id="UP000234498"/>
    </source>
</evidence>
<evidence type="ECO:0000313" key="2">
    <source>
        <dbReference type="EMBL" id="SMX69071.1"/>
    </source>
</evidence>
<protein>
    <submittedName>
        <fullName evidence="2">Fumarylacetoacetate (FAA) hydrolase family protein</fullName>
    </submittedName>
</protein>
<gene>
    <name evidence="2" type="ORF">BLIN101_00704</name>
</gene>
<dbReference type="RefSeq" id="WP_101593801.1">
    <property type="nucleotide sequence ID" value="NZ_FXZA01000002.1"/>
</dbReference>
<dbReference type="PANTHER" id="PTHR43211:SF1">
    <property type="entry name" value="BLL6422 PROTEIN"/>
    <property type="match status" value="1"/>
</dbReference>
<dbReference type="Proteomes" id="UP000234498">
    <property type="component" value="Unassembled WGS sequence"/>
</dbReference>
<dbReference type="OrthoDB" id="2273115at2"/>
<feature type="domain" description="Fumarylacetoacetase-like C-terminal" evidence="1">
    <location>
        <begin position="132"/>
        <end position="309"/>
    </location>
</feature>
<name>A0A2H1I1J5_BRELN</name>
<keyword evidence="2" id="KW-0378">Hydrolase</keyword>
<dbReference type="PANTHER" id="PTHR43211">
    <property type="entry name" value="FUMARYLACETOACETATE HYDROLASE"/>
    <property type="match status" value="1"/>
</dbReference>
<dbReference type="InterPro" id="IPR011234">
    <property type="entry name" value="Fumarylacetoacetase-like_C"/>
</dbReference>
<dbReference type="Gene3D" id="3.90.850.10">
    <property type="entry name" value="Fumarylacetoacetase-like, C-terminal domain"/>
    <property type="match status" value="1"/>
</dbReference>
<accession>A0A2H1I1J5</accession>
<dbReference type="GO" id="GO:0016787">
    <property type="term" value="F:hydrolase activity"/>
    <property type="evidence" value="ECO:0007669"/>
    <property type="project" value="UniProtKB-KW"/>
</dbReference>
<dbReference type="SUPFAM" id="SSF56529">
    <property type="entry name" value="FAH"/>
    <property type="match status" value="1"/>
</dbReference>
<dbReference type="EMBL" id="FXZA01000002">
    <property type="protein sequence ID" value="SMX69071.1"/>
    <property type="molecule type" value="Genomic_DNA"/>
</dbReference>
<organism evidence="2 3">
    <name type="scientific">Brevibacterium linens</name>
    <dbReference type="NCBI Taxonomy" id="1703"/>
    <lineage>
        <taxon>Bacteria</taxon>
        <taxon>Bacillati</taxon>
        <taxon>Actinomycetota</taxon>
        <taxon>Actinomycetes</taxon>
        <taxon>Micrococcales</taxon>
        <taxon>Brevibacteriaceae</taxon>
        <taxon>Brevibacterium</taxon>
    </lineage>
</organism>
<proteinExistence type="predicted"/>
<evidence type="ECO:0000259" key="1">
    <source>
        <dbReference type="Pfam" id="PF01557"/>
    </source>
</evidence>
<dbReference type="AlphaFoldDB" id="A0A2H1I1J5"/>
<sequence>MKLVTYRPHDADPTTPPLFGVMRVHEIIQFTTAPGHDTQGLESVETYLAGLPDTFERASAIAADHTTTGVELDDVQLLPALPRPAAILDCGLSPTHLRASSRTLLRHSLPAPLGTPLGWVLGRAASRSATIRFYKGNHHSVSGPGDEITWPDFTAYLDIEPELALVTGPEPQRHTDRAVPAGYIIYNDASARDVQLAEMLFTGPASSKDLDTGNGIGPYLVTPDELPDPLAVDVRVYFGTRPTWRGSTSDYTSHPEELLAHILQRRSLPAGTVIGMGTIPGCCGLDRDEWLDPGETFTIRFDGMGELQQSLGTPVTMPQTRWPPRR</sequence>
<reference evidence="2 3" key="1">
    <citation type="submission" date="2017-03" db="EMBL/GenBank/DDBJ databases">
        <authorList>
            <person name="Afonso C.L."/>
            <person name="Miller P.J."/>
            <person name="Scott M.A."/>
            <person name="Spackman E."/>
            <person name="Goraichik I."/>
            <person name="Dimitrov K.M."/>
            <person name="Suarez D.L."/>
            <person name="Swayne D.E."/>
        </authorList>
    </citation>
    <scope>NUCLEOTIDE SEQUENCE [LARGE SCALE GENOMIC DNA]</scope>
    <source>
        <strain evidence="2 3">Mu101</strain>
    </source>
</reference>
<dbReference type="Pfam" id="PF01557">
    <property type="entry name" value="FAA_hydrolase"/>
    <property type="match status" value="1"/>
</dbReference>